<dbReference type="AlphaFoldDB" id="A0AAN7TG83"/>
<dbReference type="InterPro" id="IPR056687">
    <property type="entry name" value="DUF7785"/>
</dbReference>
<organism evidence="4 5">
    <name type="scientific">Meristemomyces frigidus</name>
    <dbReference type="NCBI Taxonomy" id="1508187"/>
    <lineage>
        <taxon>Eukaryota</taxon>
        <taxon>Fungi</taxon>
        <taxon>Dikarya</taxon>
        <taxon>Ascomycota</taxon>
        <taxon>Pezizomycotina</taxon>
        <taxon>Dothideomycetes</taxon>
        <taxon>Dothideomycetidae</taxon>
        <taxon>Mycosphaerellales</taxon>
        <taxon>Teratosphaeriaceae</taxon>
        <taxon>Meristemomyces</taxon>
    </lineage>
</organism>
<feature type="compositionally biased region" description="Pro residues" evidence="1">
    <location>
        <begin position="828"/>
        <end position="837"/>
    </location>
</feature>
<feature type="region of interest" description="Disordered" evidence="1">
    <location>
        <begin position="1"/>
        <end position="55"/>
    </location>
</feature>
<gene>
    <name evidence="4" type="ORF">LTR62_002302</name>
</gene>
<sequence>MATTNGTTTPPAAHSSTTTRDDIIDTAQTDTSANKRKREDEKDASEDTTSARNKQTQQDILELLRQHDTTLAFLDHDLIQCASGLQPSPKKARVAENGSRSTIAAKLAAGTYSALASLTADASAVARDVENKLRDRGQDGDNKDGARLAVEDLKQIQRAKAFNQLVAEIVEQELHHSILSRPVKKEADSIVNGYTAPAHGSITAGATVLTLFGNAPTPKQLFSSMQTVPGASHRTVMTSELPVEEMSLPNGLTATRIAPAPADDGRKAPCFEDSFAPPYSSATLNAPKVTKRSSTRDNTAIYWEFKDAYHRGSRKGGYTVQSTTNGDWLGYGGVSSSDGELTRQKRKQRDRALSNGAESTKDLLNLTSPEEQQARAEEALFRRAYSSFAPSHDNARAVVPAEIRSMLWWHKVGEQRYRDTFAIDPALLDGTDPTSAEAPANTAGGQWESGDFEEVMDKMNDFGVDMDDVQQVTSKTEVDHVLLQISDLLETLASHQRIRNATLATSTSSSRTPISPAPVLASRIGKPDEPAEDELATYQSLRRELVYLVLKLPPYAVAKLDGDQLAELGVSTIIRVKTKNVRGTMEEDQVARLAKYNAAATAAGIATLTRTNSSTAGQHYNTTAQRTPAIGQAAQTRYAQTPQYTSSRTPAPTATQFQRPTQGPGQYGTPGVPAAPSATPRSTYSTQPNQYTRPGAPQQHSYNQTNGTQQQYYQSRPPNPQAASNYYGASQYANTALAQHQKSGYPTQQPTQHHTRPSAATSGSTALAAFQNSAKQVVRTSSPANVQPRPVYPAQSQYPHQQQQQPHSGRGTPTYSSQPQTPVNGYQRPPPPPPPPQQQQVMGARTPSGTPGPNRMM</sequence>
<dbReference type="InterPro" id="IPR057199">
    <property type="entry name" value="DUF7877"/>
</dbReference>
<reference evidence="4" key="1">
    <citation type="submission" date="2023-08" db="EMBL/GenBank/DDBJ databases">
        <title>Black Yeasts Isolated from many extreme environments.</title>
        <authorList>
            <person name="Coleine C."/>
            <person name="Stajich J.E."/>
            <person name="Selbmann L."/>
        </authorList>
    </citation>
    <scope>NUCLEOTIDE SEQUENCE</scope>
    <source>
        <strain evidence="4">CCFEE 5401</strain>
    </source>
</reference>
<name>A0AAN7TG83_9PEZI</name>
<protein>
    <submittedName>
        <fullName evidence="4">Uncharacterized protein</fullName>
    </submittedName>
</protein>
<feature type="compositionally biased region" description="Low complexity" evidence="1">
    <location>
        <begin position="1"/>
        <end position="18"/>
    </location>
</feature>
<feature type="compositionally biased region" description="Polar residues" evidence="1">
    <location>
        <begin position="811"/>
        <end position="824"/>
    </location>
</feature>
<accession>A0AAN7TG83</accession>
<evidence type="ECO:0000313" key="4">
    <source>
        <dbReference type="EMBL" id="KAK5114728.1"/>
    </source>
</evidence>
<feature type="compositionally biased region" description="Polar residues" evidence="1">
    <location>
        <begin position="770"/>
        <end position="785"/>
    </location>
</feature>
<feature type="compositionally biased region" description="Polar residues" evidence="1">
    <location>
        <begin position="633"/>
        <end position="659"/>
    </location>
</feature>
<dbReference type="Pfam" id="PF25289">
    <property type="entry name" value="DUF7877"/>
    <property type="match status" value="1"/>
</dbReference>
<dbReference type="EMBL" id="JAVRRL010000016">
    <property type="protein sequence ID" value="KAK5114728.1"/>
    <property type="molecule type" value="Genomic_DNA"/>
</dbReference>
<comment type="caution">
    <text evidence="4">The sequence shown here is derived from an EMBL/GenBank/DDBJ whole genome shotgun (WGS) entry which is preliminary data.</text>
</comment>
<feature type="domain" description="DUF7785" evidence="2">
    <location>
        <begin position="476"/>
        <end position="575"/>
    </location>
</feature>
<evidence type="ECO:0000256" key="1">
    <source>
        <dbReference type="SAM" id="MobiDB-lite"/>
    </source>
</evidence>
<feature type="compositionally biased region" description="Low complexity" evidence="1">
    <location>
        <begin position="702"/>
        <end position="714"/>
    </location>
</feature>
<feature type="region of interest" description="Disordered" evidence="1">
    <location>
        <begin position="738"/>
        <end position="857"/>
    </location>
</feature>
<feature type="region of interest" description="Disordered" evidence="1">
    <location>
        <begin position="329"/>
        <end position="361"/>
    </location>
</feature>
<feature type="compositionally biased region" description="Polar residues" evidence="1">
    <location>
        <begin position="738"/>
        <end position="752"/>
    </location>
</feature>
<feature type="domain" description="DUF7877" evidence="3">
    <location>
        <begin position="53"/>
        <end position="161"/>
    </location>
</feature>
<evidence type="ECO:0000259" key="3">
    <source>
        <dbReference type="Pfam" id="PF25289"/>
    </source>
</evidence>
<dbReference type="Proteomes" id="UP001310890">
    <property type="component" value="Unassembled WGS sequence"/>
</dbReference>
<feature type="compositionally biased region" description="Low complexity" evidence="1">
    <location>
        <begin position="660"/>
        <end position="672"/>
    </location>
</feature>
<dbReference type="Pfam" id="PF25009">
    <property type="entry name" value="DUF7785"/>
    <property type="match status" value="1"/>
</dbReference>
<feature type="compositionally biased region" description="Low complexity" evidence="1">
    <location>
        <begin position="758"/>
        <end position="769"/>
    </location>
</feature>
<feature type="compositionally biased region" description="Low complexity" evidence="1">
    <location>
        <begin position="795"/>
        <end position="808"/>
    </location>
</feature>
<evidence type="ECO:0000313" key="5">
    <source>
        <dbReference type="Proteomes" id="UP001310890"/>
    </source>
</evidence>
<proteinExistence type="predicted"/>
<feature type="region of interest" description="Disordered" evidence="1">
    <location>
        <begin position="633"/>
        <end position="726"/>
    </location>
</feature>
<evidence type="ECO:0000259" key="2">
    <source>
        <dbReference type="Pfam" id="PF25009"/>
    </source>
</evidence>
<feature type="compositionally biased region" description="Polar residues" evidence="1">
    <location>
        <begin position="679"/>
        <end position="692"/>
    </location>
</feature>